<reference evidence="7 8" key="1">
    <citation type="submission" date="2023-01" db="EMBL/GenBank/DDBJ databases">
        <title>Analysis of 21 Apiospora genomes using comparative genomics revels a genus with tremendous synthesis potential of carbohydrate active enzymes and secondary metabolites.</title>
        <authorList>
            <person name="Sorensen T."/>
        </authorList>
    </citation>
    <scope>NUCLEOTIDE SEQUENCE [LARGE SCALE GENOMIC DNA]</scope>
    <source>
        <strain evidence="7 8">CBS 135458</strain>
    </source>
</reference>
<dbReference type="SUPFAM" id="SSF57716">
    <property type="entry name" value="Glucocorticoid receptor-like (DNA-binding domain)"/>
    <property type="match status" value="1"/>
</dbReference>
<evidence type="ECO:0000256" key="3">
    <source>
        <dbReference type="ARBA" id="ARBA00022833"/>
    </source>
</evidence>
<evidence type="ECO:0000259" key="6">
    <source>
        <dbReference type="PROSITE" id="PS50114"/>
    </source>
</evidence>
<comment type="caution">
    <text evidence="7">The sequence shown here is derived from an EMBL/GenBank/DDBJ whole genome shotgun (WGS) entry which is preliminary data.</text>
</comment>
<dbReference type="InterPro" id="IPR051140">
    <property type="entry name" value="GATA_TF"/>
</dbReference>
<sequence length="472" mass="51630">MPIPWGPTLAPRFLFGFSNCYDISPPAVRCQSSLDTPSCLISEQNSLANGLNPTPAPAVGWSDPAVASVGQHGGAIAPAVELMSVDLSDESRDVSSEVSGQPLDLNCCIQYLQNVNISSKAKCWNRTLLEDMSALVQVMSPKGVIVCTSSSHQTLGYGTSDLIGESLDVIYQPSDVAVLMREFTKAEALESNLTLRLKARSGQYMWFQGTCSIQTDSGRRWVTTTLLQQPIAPLSNRALRSADERSRKHGFWVSLSTSGLVLHLFGDPRKPLGIPAEDLVGTTLQDLIQQDEARTKFENLLTRAHEGAVVSSTLTLLSGRGHRLEASVVVYPGPLGDRRRPYYLLAHCSILRPPDRRHKASSKKAPSPLPGGGDDDDDDVLRGLDTEGCGPLIYEIHRLRAANRDLHKELETLQKRDTPRRRFRRHGGDPAQGCANCHTKVSPEWRRGPGGLRNLCNRCGLRWAKTRAVGGI</sequence>
<gene>
    <name evidence="7" type="ORF">PG994_003303</name>
</gene>
<dbReference type="GeneID" id="92087775"/>
<keyword evidence="3" id="KW-0862">Zinc</keyword>
<feature type="region of interest" description="Disordered" evidence="5">
    <location>
        <begin position="355"/>
        <end position="381"/>
    </location>
</feature>
<dbReference type="Pfam" id="PF00320">
    <property type="entry name" value="GATA"/>
    <property type="match status" value="1"/>
</dbReference>
<organism evidence="7 8">
    <name type="scientific">Apiospora phragmitis</name>
    <dbReference type="NCBI Taxonomy" id="2905665"/>
    <lineage>
        <taxon>Eukaryota</taxon>
        <taxon>Fungi</taxon>
        <taxon>Dikarya</taxon>
        <taxon>Ascomycota</taxon>
        <taxon>Pezizomycotina</taxon>
        <taxon>Sordariomycetes</taxon>
        <taxon>Xylariomycetidae</taxon>
        <taxon>Amphisphaeriales</taxon>
        <taxon>Apiosporaceae</taxon>
        <taxon>Apiospora</taxon>
    </lineage>
</organism>
<evidence type="ECO:0000256" key="4">
    <source>
        <dbReference type="PROSITE-ProRule" id="PRU00094"/>
    </source>
</evidence>
<dbReference type="CDD" id="cd00202">
    <property type="entry name" value="ZnF_GATA"/>
    <property type="match status" value="1"/>
</dbReference>
<dbReference type="CDD" id="cd00130">
    <property type="entry name" value="PAS"/>
    <property type="match status" value="2"/>
</dbReference>
<dbReference type="PROSITE" id="PS50114">
    <property type="entry name" value="GATA_ZN_FINGER_2"/>
    <property type="match status" value="1"/>
</dbReference>
<evidence type="ECO:0000256" key="5">
    <source>
        <dbReference type="SAM" id="MobiDB-lite"/>
    </source>
</evidence>
<dbReference type="InterPro" id="IPR035965">
    <property type="entry name" value="PAS-like_dom_sf"/>
</dbReference>
<protein>
    <submittedName>
        <fullName evidence="7">White collar 1 protein</fullName>
    </submittedName>
</protein>
<dbReference type="EMBL" id="JAQQWL010000004">
    <property type="protein sequence ID" value="KAK8076031.1"/>
    <property type="molecule type" value="Genomic_DNA"/>
</dbReference>
<proteinExistence type="predicted"/>
<evidence type="ECO:0000313" key="7">
    <source>
        <dbReference type="EMBL" id="KAK8076031.1"/>
    </source>
</evidence>
<dbReference type="InterPro" id="IPR000014">
    <property type="entry name" value="PAS"/>
</dbReference>
<dbReference type="Gene3D" id="3.30.50.10">
    <property type="entry name" value="Erythroid Transcription Factor GATA-1, subunit A"/>
    <property type="match status" value="1"/>
</dbReference>
<dbReference type="Proteomes" id="UP001480595">
    <property type="component" value="Unassembled WGS sequence"/>
</dbReference>
<dbReference type="PROSITE" id="PS00344">
    <property type="entry name" value="GATA_ZN_FINGER_1"/>
    <property type="match status" value="1"/>
</dbReference>
<keyword evidence="1" id="KW-0479">Metal-binding</keyword>
<evidence type="ECO:0000256" key="2">
    <source>
        <dbReference type="ARBA" id="ARBA00022771"/>
    </source>
</evidence>
<accession>A0ABR1VXN2</accession>
<keyword evidence="8" id="KW-1185">Reference proteome</keyword>
<dbReference type="InterPro" id="IPR013088">
    <property type="entry name" value="Znf_NHR/GATA"/>
</dbReference>
<evidence type="ECO:0000313" key="8">
    <source>
        <dbReference type="Proteomes" id="UP001480595"/>
    </source>
</evidence>
<dbReference type="Gene3D" id="3.30.450.20">
    <property type="entry name" value="PAS domain"/>
    <property type="match status" value="1"/>
</dbReference>
<dbReference type="SUPFAM" id="SSF55785">
    <property type="entry name" value="PYP-like sensor domain (PAS domain)"/>
    <property type="match status" value="1"/>
</dbReference>
<dbReference type="PANTHER" id="PTHR45658">
    <property type="entry name" value="GATA TRANSCRIPTION FACTOR"/>
    <property type="match status" value="1"/>
</dbReference>
<dbReference type="InterPro" id="IPR000679">
    <property type="entry name" value="Znf_GATA"/>
</dbReference>
<evidence type="ECO:0000256" key="1">
    <source>
        <dbReference type="ARBA" id="ARBA00022723"/>
    </source>
</evidence>
<dbReference type="PANTHER" id="PTHR45658:SF18">
    <property type="entry name" value="PROTEIN GAT2"/>
    <property type="match status" value="1"/>
</dbReference>
<feature type="domain" description="GATA-type" evidence="6">
    <location>
        <begin position="428"/>
        <end position="461"/>
    </location>
</feature>
<keyword evidence="2 4" id="KW-0863">Zinc-finger</keyword>
<dbReference type="RefSeq" id="XP_066718990.1">
    <property type="nucleotide sequence ID" value="XM_066854712.1"/>
</dbReference>
<name>A0ABR1VXN2_9PEZI</name>
<dbReference type="SMART" id="SM00401">
    <property type="entry name" value="ZnF_GATA"/>
    <property type="match status" value="1"/>
</dbReference>